<dbReference type="Gene3D" id="3.40.50.12780">
    <property type="entry name" value="N-terminal domain of ligase-like"/>
    <property type="match status" value="1"/>
</dbReference>
<keyword evidence="1" id="KW-0436">Ligase</keyword>
<dbReference type="PANTHER" id="PTHR43767:SF8">
    <property type="entry name" value="LONG-CHAIN-FATTY-ACID--COA LIGASE"/>
    <property type="match status" value="1"/>
</dbReference>
<feature type="domain" description="AMP-dependent synthetase/ligase" evidence="2">
    <location>
        <begin position="9"/>
        <end position="347"/>
    </location>
</feature>
<dbReference type="Pfam" id="PF00501">
    <property type="entry name" value="AMP-binding"/>
    <property type="match status" value="1"/>
</dbReference>
<dbReference type="InterPro" id="IPR020845">
    <property type="entry name" value="AMP-binding_CS"/>
</dbReference>
<evidence type="ECO:0000259" key="2">
    <source>
        <dbReference type="Pfam" id="PF00501"/>
    </source>
</evidence>
<dbReference type="RefSeq" id="WP_114481695.1">
    <property type="nucleotide sequence ID" value="NZ_QPJU01000001.1"/>
</dbReference>
<dbReference type="Proteomes" id="UP000252174">
    <property type="component" value="Unassembled WGS sequence"/>
</dbReference>
<organism evidence="3 4">
    <name type="scientific">Extensimonas vulgaris</name>
    <dbReference type="NCBI Taxonomy" id="1031594"/>
    <lineage>
        <taxon>Bacteria</taxon>
        <taxon>Pseudomonadati</taxon>
        <taxon>Pseudomonadota</taxon>
        <taxon>Betaproteobacteria</taxon>
        <taxon>Burkholderiales</taxon>
        <taxon>Comamonadaceae</taxon>
        <taxon>Extensimonas</taxon>
    </lineage>
</organism>
<accession>A0A369AR63</accession>
<dbReference type="OrthoDB" id="9766486at2"/>
<dbReference type="Pfam" id="PF23562">
    <property type="entry name" value="AMP-binding_C_3"/>
    <property type="match status" value="1"/>
</dbReference>
<dbReference type="EMBL" id="QPJU01000001">
    <property type="protein sequence ID" value="RCX11503.1"/>
    <property type="molecule type" value="Genomic_DNA"/>
</dbReference>
<comment type="caution">
    <text evidence="3">The sequence shown here is derived from an EMBL/GenBank/DDBJ whole genome shotgun (WGS) entry which is preliminary data.</text>
</comment>
<dbReference type="Gene3D" id="3.30.300.30">
    <property type="match status" value="1"/>
</dbReference>
<dbReference type="SUPFAM" id="SSF56801">
    <property type="entry name" value="Acetyl-CoA synthetase-like"/>
    <property type="match status" value="1"/>
</dbReference>
<evidence type="ECO:0000313" key="4">
    <source>
        <dbReference type="Proteomes" id="UP000252174"/>
    </source>
</evidence>
<keyword evidence="4" id="KW-1185">Reference proteome</keyword>
<reference evidence="3 4" key="1">
    <citation type="submission" date="2018-07" db="EMBL/GenBank/DDBJ databases">
        <title>Genomic Encyclopedia of Type Strains, Phase IV (KMG-IV): sequencing the most valuable type-strain genomes for metagenomic binning, comparative biology and taxonomic classification.</title>
        <authorList>
            <person name="Goeker M."/>
        </authorList>
    </citation>
    <scope>NUCLEOTIDE SEQUENCE [LARGE SCALE GENOMIC DNA]</scope>
    <source>
        <strain evidence="3 4">DSM 100911</strain>
    </source>
</reference>
<dbReference type="InterPro" id="IPR000873">
    <property type="entry name" value="AMP-dep_synth/lig_dom"/>
</dbReference>
<gene>
    <name evidence="3" type="ORF">DFR45_10124</name>
</gene>
<dbReference type="InterPro" id="IPR050237">
    <property type="entry name" value="ATP-dep_AMP-bd_enzyme"/>
</dbReference>
<sequence length="497" mass="51794">MSALIDALQHWARVQPHAAAWEGAAHTLDFAAAAQQVAAWQEKLLPLRGRGIALALDNSPAWAVCDLAALAAQVPVVPLPGFFSAQQLGHVLADSGVEAVVTDRPQAFAAFGTGAPIVALGEVAGEPLWAVPLQPTAPPLPAGVAKVTYTSGTTGTPKGVLLRREALEAVARSLVWAAGVGAQDRHLAVLPLAVLLENVSGLYAPLLAGMTTALWPLADVGLRGAAEVDAAQLWQALQRARPGTVVLTPQLLAALVAQVEQRGLPTQALHFVAVGGAKVPLRLLERAQAAGLPVFEGYGLSESASVVAVNRPGAARLGSVGQPLPHAQVRVAADGELWVRGAVCAGYLRQAAPALDAGFWPTGDIGAFDEDGFLFLTGRKKDIYITAFGRNVAPEWVEGELTQVPGIVQAAIFGEGRARNAAVLHTSLDDTALAKALAAVNAQLPDYARVHAWVRAQAPFSIANGQLTPNGRLRRPQIQQAYAAQLAQAWSDDEGAL</sequence>
<name>A0A369AR63_9BURK</name>
<protein>
    <submittedName>
        <fullName evidence="3">Long-subunit acyl-CoA synthetase (AMP-forming)</fullName>
    </submittedName>
</protein>
<dbReference type="InterPro" id="IPR045851">
    <property type="entry name" value="AMP-bd_C_sf"/>
</dbReference>
<proteinExistence type="predicted"/>
<dbReference type="InterPro" id="IPR042099">
    <property type="entry name" value="ANL_N_sf"/>
</dbReference>
<dbReference type="PANTHER" id="PTHR43767">
    <property type="entry name" value="LONG-CHAIN-FATTY-ACID--COA LIGASE"/>
    <property type="match status" value="1"/>
</dbReference>
<dbReference type="PROSITE" id="PS00455">
    <property type="entry name" value="AMP_BINDING"/>
    <property type="match status" value="1"/>
</dbReference>
<dbReference type="GO" id="GO:0016874">
    <property type="term" value="F:ligase activity"/>
    <property type="evidence" value="ECO:0007669"/>
    <property type="project" value="UniProtKB-KW"/>
</dbReference>
<evidence type="ECO:0000256" key="1">
    <source>
        <dbReference type="ARBA" id="ARBA00022598"/>
    </source>
</evidence>
<evidence type="ECO:0000313" key="3">
    <source>
        <dbReference type="EMBL" id="RCX11503.1"/>
    </source>
</evidence>
<dbReference type="AlphaFoldDB" id="A0A369AR63"/>